<comment type="caution">
    <text evidence="1">The sequence shown here is derived from an EMBL/GenBank/DDBJ whole genome shotgun (WGS) entry which is preliminary data.</text>
</comment>
<organism evidence="1 2">
    <name type="scientific">Vanilla planifolia</name>
    <name type="common">Vanilla</name>
    <dbReference type="NCBI Taxonomy" id="51239"/>
    <lineage>
        <taxon>Eukaryota</taxon>
        <taxon>Viridiplantae</taxon>
        <taxon>Streptophyta</taxon>
        <taxon>Embryophyta</taxon>
        <taxon>Tracheophyta</taxon>
        <taxon>Spermatophyta</taxon>
        <taxon>Magnoliopsida</taxon>
        <taxon>Liliopsida</taxon>
        <taxon>Asparagales</taxon>
        <taxon>Orchidaceae</taxon>
        <taxon>Vanilloideae</taxon>
        <taxon>Vanilleae</taxon>
        <taxon>Vanilla</taxon>
    </lineage>
</organism>
<sequence length="143" mass="16536">MVPSKEDRNPHGSAFHLLPTKMVTKTKQTLKEGTIRISLHVKVRCRSSRCSLCGRNYRSSLTLRSSDPFRYPWQKTSFPFLSASLPPRPPHRKAAFQPPLLSHSYIPKTLNHRLLWPLMHGREENPSLDTFALCIPWPLRKLL</sequence>
<dbReference type="Proteomes" id="UP000636800">
    <property type="component" value="Chromosome 10"/>
</dbReference>
<dbReference type="OrthoDB" id="1841988at2759"/>
<protein>
    <submittedName>
        <fullName evidence="1">Uncharacterized protein</fullName>
    </submittedName>
</protein>
<gene>
    <name evidence="1" type="ORF">HPP92_020265</name>
</gene>
<dbReference type="AlphaFoldDB" id="A0A835Q0Y4"/>
<evidence type="ECO:0000313" key="1">
    <source>
        <dbReference type="EMBL" id="KAG0464196.1"/>
    </source>
</evidence>
<keyword evidence="2" id="KW-1185">Reference proteome</keyword>
<name>A0A835Q0Y4_VANPL</name>
<accession>A0A835Q0Y4</accession>
<proteinExistence type="predicted"/>
<evidence type="ECO:0000313" key="2">
    <source>
        <dbReference type="Proteomes" id="UP000636800"/>
    </source>
</evidence>
<reference evidence="1 2" key="1">
    <citation type="journal article" date="2020" name="Nat. Food">
        <title>A phased Vanilla planifolia genome enables genetic improvement of flavour and production.</title>
        <authorList>
            <person name="Hasing T."/>
            <person name="Tang H."/>
            <person name="Brym M."/>
            <person name="Khazi F."/>
            <person name="Huang T."/>
            <person name="Chambers A.H."/>
        </authorList>
    </citation>
    <scope>NUCLEOTIDE SEQUENCE [LARGE SCALE GENOMIC DNA]</scope>
    <source>
        <tissue evidence="1">Leaf</tissue>
    </source>
</reference>
<dbReference type="EMBL" id="JADCNL010000010">
    <property type="protein sequence ID" value="KAG0464196.1"/>
    <property type="molecule type" value="Genomic_DNA"/>
</dbReference>